<dbReference type="Gene3D" id="1.20.1250.20">
    <property type="entry name" value="MFS general substrate transporter like domains"/>
    <property type="match status" value="2"/>
</dbReference>
<evidence type="ECO:0000256" key="5">
    <source>
        <dbReference type="ARBA" id="ARBA00023136"/>
    </source>
</evidence>
<comment type="subcellular location">
    <subcellularLocation>
        <location evidence="1">Cell inner membrane</location>
        <topology evidence="1">Multi-pass membrane protein</topology>
    </subcellularLocation>
</comment>
<dbReference type="CDD" id="cd17394">
    <property type="entry name" value="MFS_FucP_like"/>
    <property type="match status" value="1"/>
</dbReference>
<feature type="transmembrane region" description="Helical" evidence="6">
    <location>
        <begin position="205"/>
        <end position="227"/>
    </location>
</feature>
<dbReference type="InterPro" id="IPR020846">
    <property type="entry name" value="MFS_dom"/>
</dbReference>
<reference evidence="8 9" key="1">
    <citation type="submission" date="2024-11" db="EMBL/GenBank/DDBJ databases">
        <authorList>
            <person name="Lucas J.A."/>
        </authorList>
    </citation>
    <scope>NUCLEOTIDE SEQUENCE [LARGE SCALE GENOMIC DNA]</scope>
    <source>
        <strain evidence="8 9">Z 7.15</strain>
    </source>
</reference>
<evidence type="ECO:0000256" key="3">
    <source>
        <dbReference type="ARBA" id="ARBA00022692"/>
    </source>
</evidence>
<evidence type="ECO:0000256" key="2">
    <source>
        <dbReference type="ARBA" id="ARBA00022475"/>
    </source>
</evidence>
<feature type="domain" description="Major facilitator superfamily (MFS) profile" evidence="7">
    <location>
        <begin position="41"/>
        <end position="432"/>
    </location>
</feature>
<evidence type="ECO:0000256" key="6">
    <source>
        <dbReference type="SAM" id="Phobius"/>
    </source>
</evidence>
<name>A0ABW8QV56_9PSED</name>
<accession>A0ABW8QV56</accession>
<dbReference type="InterPro" id="IPR036259">
    <property type="entry name" value="MFS_trans_sf"/>
</dbReference>
<dbReference type="Proteomes" id="UP001623008">
    <property type="component" value="Unassembled WGS sequence"/>
</dbReference>
<feature type="transmembrane region" description="Helical" evidence="6">
    <location>
        <begin position="175"/>
        <end position="193"/>
    </location>
</feature>
<feature type="transmembrane region" description="Helical" evidence="6">
    <location>
        <begin position="406"/>
        <end position="425"/>
    </location>
</feature>
<keyword evidence="5 6" id="KW-0472">Membrane</keyword>
<dbReference type="PANTHER" id="PTHR43702:SF3">
    <property type="entry name" value="PROTEIN TSGA"/>
    <property type="match status" value="1"/>
</dbReference>
<feature type="transmembrane region" description="Helical" evidence="6">
    <location>
        <begin position="348"/>
        <end position="369"/>
    </location>
</feature>
<organism evidence="8 9">
    <name type="scientific">Pseudomonas pergaminensis</name>
    <dbReference type="NCBI Taxonomy" id="2853159"/>
    <lineage>
        <taxon>Bacteria</taxon>
        <taxon>Pseudomonadati</taxon>
        <taxon>Pseudomonadota</taxon>
        <taxon>Gammaproteobacteria</taxon>
        <taxon>Pseudomonadales</taxon>
        <taxon>Pseudomonadaceae</taxon>
        <taxon>Pseudomonas</taxon>
    </lineage>
</organism>
<keyword evidence="9" id="KW-1185">Reference proteome</keyword>
<keyword evidence="3 6" id="KW-0812">Transmembrane</keyword>
<feature type="transmembrane region" description="Helical" evidence="6">
    <location>
        <begin position="293"/>
        <end position="311"/>
    </location>
</feature>
<dbReference type="EMBL" id="JBJHQF010000003">
    <property type="protein sequence ID" value="MFK9002997.1"/>
    <property type="molecule type" value="Genomic_DNA"/>
</dbReference>
<sequence length="437" mass="46894">MAWRALMTVNTKIKVPVMNTNPKALSGLTHNHEKLSSTRLAFIFVTSLFFMWGLSHGLLDVLNKHFQDTLHISRGQSGLVQTAYFGAYFIIALPVGLFMERFGYKAGILAGLALFAIGALLFIPASMVGTFMPFLVALFVLACGLGCLETAANLYAAALGDPAKSEQRLTFAQSFNGLGAFIGPVIGGAVFFAPPVEFNGSRVDLVSVTYAALAIIVMLMFVAFARIQLPEIRNEKSSDVLLPSAGEVSLWKKSNFTGALVAQFCNVGAYVGIGAFFINYALDHWQGISAQKASYLLSLGMLAYMVGRFAGTWVMRYVPARSLLILNSLVSMVLCIVAIAGFERISIFAVAAIYLFMSVMYPTIFAMGIRGLGTQTKKAGSCLVMTLVGGAFVPLLMGALADHFGIAAAFYIPLACFAAIAWYGLSQPPVTASIKVH</sequence>
<feature type="transmembrane region" description="Helical" evidence="6">
    <location>
        <begin position="381"/>
        <end position="400"/>
    </location>
</feature>
<feature type="transmembrane region" description="Helical" evidence="6">
    <location>
        <begin position="323"/>
        <end position="342"/>
    </location>
</feature>
<dbReference type="PROSITE" id="PS50850">
    <property type="entry name" value="MFS"/>
    <property type="match status" value="1"/>
</dbReference>
<dbReference type="SUPFAM" id="SSF103473">
    <property type="entry name" value="MFS general substrate transporter"/>
    <property type="match status" value="1"/>
</dbReference>
<dbReference type="InterPro" id="IPR050375">
    <property type="entry name" value="MFS_TsgA-like"/>
</dbReference>
<evidence type="ECO:0000313" key="9">
    <source>
        <dbReference type="Proteomes" id="UP001623008"/>
    </source>
</evidence>
<feature type="transmembrane region" description="Helical" evidence="6">
    <location>
        <begin position="259"/>
        <end position="281"/>
    </location>
</feature>
<feature type="transmembrane region" description="Helical" evidence="6">
    <location>
        <begin position="40"/>
        <end position="59"/>
    </location>
</feature>
<dbReference type="PANTHER" id="PTHR43702">
    <property type="entry name" value="L-FUCOSE-PROTON SYMPORTER"/>
    <property type="match status" value="1"/>
</dbReference>
<evidence type="ECO:0000259" key="7">
    <source>
        <dbReference type="PROSITE" id="PS50850"/>
    </source>
</evidence>
<keyword evidence="2" id="KW-1003">Cell membrane</keyword>
<dbReference type="Pfam" id="PF07690">
    <property type="entry name" value="MFS_1"/>
    <property type="match status" value="1"/>
</dbReference>
<gene>
    <name evidence="8" type="ORF">ACJEBJ_02565</name>
</gene>
<protein>
    <submittedName>
        <fullName evidence="8">Sugar MFS transporter</fullName>
    </submittedName>
</protein>
<evidence type="ECO:0000313" key="8">
    <source>
        <dbReference type="EMBL" id="MFK9002997.1"/>
    </source>
</evidence>
<proteinExistence type="predicted"/>
<comment type="caution">
    <text evidence="8">The sequence shown here is derived from an EMBL/GenBank/DDBJ whole genome shotgun (WGS) entry which is preliminary data.</text>
</comment>
<evidence type="ECO:0000256" key="1">
    <source>
        <dbReference type="ARBA" id="ARBA00004429"/>
    </source>
</evidence>
<dbReference type="RefSeq" id="WP_406596472.1">
    <property type="nucleotide sequence ID" value="NZ_JBJHQF010000003.1"/>
</dbReference>
<feature type="transmembrane region" description="Helical" evidence="6">
    <location>
        <begin position="79"/>
        <end position="99"/>
    </location>
</feature>
<feature type="transmembrane region" description="Helical" evidence="6">
    <location>
        <begin position="131"/>
        <end position="155"/>
    </location>
</feature>
<keyword evidence="4 6" id="KW-1133">Transmembrane helix</keyword>
<evidence type="ECO:0000256" key="4">
    <source>
        <dbReference type="ARBA" id="ARBA00022989"/>
    </source>
</evidence>
<feature type="transmembrane region" description="Helical" evidence="6">
    <location>
        <begin position="106"/>
        <end position="125"/>
    </location>
</feature>
<dbReference type="InterPro" id="IPR011701">
    <property type="entry name" value="MFS"/>
</dbReference>